<organism evidence="8 9">
    <name type="scientific">candidate division TA06 bacterium DG_26</name>
    <dbReference type="NCBI Taxonomy" id="1703771"/>
    <lineage>
        <taxon>Bacteria</taxon>
        <taxon>Bacteria division TA06</taxon>
    </lineage>
</organism>
<dbReference type="GO" id="GO:0055085">
    <property type="term" value="P:transmembrane transport"/>
    <property type="evidence" value="ECO:0007669"/>
    <property type="project" value="InterPro"/>
</dbReference>
<dbReference type="Gene3D" id="1.10.3470.10">
    <property type="entry name" value="ABC transporter involved in vitamin B12 uptake, BtuC"/>
    <property type="match status" value="1"/>
</dbReference>
<dbReference type="AlphaFoldDB" id="A0A0S7WM34"/>
<feature type="transmembrane region" description="Helical" evidence="7">
    <location>
        <begin position="91"/>
        <end position="111"/>
    </location>
</feature>
<dbReference type="PANTHER" id="PTHR30477">
    <property type="entry name" value="ABC-TRANSPORTER METAL-BINDING PROTEIN"/>
    <property type="match status" value="1"/>
</dbReference>
<feature type="transmembrane region" description="Helical" evidence="7">
    <location>
        <begin position="12"/>
        <end position="34"/>
    </location>
</feature>
<dbReference type="InterPro" id="IPR001626">
    <property type="entry name" value="ABC_TroCD"/>
</dbReference>
<keyword evidence="3 6" id="KW-0812">Transmembrane</keyword>
<evidence type="ECO:0000256" key="5">
    <source>
        <dbReference type="ARBA" id="ARBA00023136"/>
    </source>
</evidence>
<accession>A0A0S7WM34</accession>
<evidence type="ECO:0000256" key="2">
    <source>
        <dbReference type="ARBA" id="ARBA00008034"/>
    </source>
</evidence>
<gene>
    <name evidence="8" type="ORF">AMJ40_00600</name>
</gene>
<dbReference type="GO" id="GO:0043190">
    <property type="term" value="C:ATP-binding cassette (ABC) transporter complex"/>
    <property type="evidence" value="ECO:0007669"/>
    <property type="project" value="InterPro"/>
</dbReference>
<evidence type="ECO:0000256" key="7">
    <source>
        <dbReference type="SAM" id="Phobius"/>
    </source>
</evidence>
<sequence length="281" mass="29701">MLEVFTYQFMRNAILASIVGGASCGAVGAFVVMLRIPLVGVAVAHAAFAGAILGIVSGVNPLFGSVVFALLSASLIGPLGERTKLDANMSIGIIFAGVLGIAFLAMGFIEGPKSEVLRYIWGNILTVTQGDILLMAVVGVAVLLFVLLLFKEIQSVLFNREIAASVGIHEKPIYYGMLFAVGLVICLNLNTIGGLLIFSLIINPAAAAYQLTYRLRNMFLLSACFGIVVCLLGLSISYALNVPSGAVIIVVSSILLGITVILSPKRRVKFKGVLLEGRVRQ</sequence>
<reference evidence="8 9" key="1">
    <citation type="journal article" date="2015" name="Microbiome">
        <title>Genomic resolution of linkages in carbon, nitrogen, and sulfur cycling among widespread estuary sediment bacteria.</title>
        <authorList>
            <person name="Baker B.J."/>
            <person name="Lazar C.S."/>
            <person name="Teske A.P."/>
            <person name="Dick G.J."/>
        </authorList>
    </citation>
    <scope>NUCLEOTIDE SEQUENCE [LARGE SCALE GENOMIC DNA]</scope>
    <source>
        <strain evidence="8">DG_26</strain>
    </source>
</reference>
<evidence type="ECO:0000256" key="1">
    <source>
        <dbReference type="ARBA" id="ARBA00004141"/>
    </source>
</evidence>
<comment type="caution">
    <text evidence="8">The sequence shown here is derived from an EMBL/GenBank/DDBJ whole genome shotgun (WGS) entry which is preliminary data.</text>
</comment>
<evidence type="ECO:0000256" key="4">
    <source>
        <dbReference type="ARBA" id="ARBA00022989"/>
    </source>
</evidence>
<keyword evidence="5 7" id="KW-0472">Membrane</keyword>
<dbReference type="Pfam" id="PF00950">
    <property type="entry name" value="ABC-3"/>
    <property type="match status" value="1"/>
</dbReference>
<dbReference type="GO" id="GO:0010043">
    <property type="term" value="P:response to zinc ion"/>
    <property type="evidence" value="ECO:0007669"/>
    <property type="project" value="TreeGrafter"/>
</dbReference>
<dbReference type="EMBL" id="LIZT01000004">
    <property type="protein sequence ID" value="KPJ51239.1"/>
    <property type="molecule type" value="Genomic_DNA"/>
</dbReference>
<feature type="transmembrane region" description="Helical" evidence="7">
    <location>
        <begin position="173"/>
        <end position="198"/>
    </location>
</feature>
<keyword evidence="6" id="KW-0813">Transport</keyword>
<feature type="transmembrane region" description="Helical" evidence="7">
    <location>
        <begin position="132"/>
        <end position="153"/>
    </location>
</feature>
<dbReference type="PANTHER" id="PTHR30477:SF0">
    <property type="entry name" value="METAL TRANSPORT SYSTEM MEMBRANE PROTEIN TM_0125-RELATED"/>
    <property type="match status" value="1"/>
</dbReference>
<name>A0A0S7WM34_UNCT6</name>
<dbReference type="SUPFAM" id="SSF81345">
    <property type="entry name" value="ABC transporter involved in vitamin B12 uptake, BtuC"/>
    <property type="match status" value="1"/>
</dbReference>
<feature type="transmembrane region" description="Helical" evidence="7">
    <location>
        <begin position="46"/>
        <end position="71"/>
    </location>
</feature>
<feature type="transmembrane region" description="Helical" evidence="7">
    <location>
        <begin position="219"/>
        <end position="240"/>
    </location>
</feature>
<evidence type="ECO:0000256" key="3">
    <source>
        <dbReference type="ARBA" id="ARBA00022692"/>
    </source>
</evidence>
<comment type="similarity">
    <text evidence="2 6">Belongs to the ABC-3 integral membrane protein family.</text>
</comment>
<protein>
    <submittedName>
        <fullName evidence="8">Cation ABC transporter permease</fullName>
    </submittedName>
</protein>
<proteinExistence type="inferred from homology"/>
<keyword evidence="4 7" id="KW-1133">Transmembrane helix</keyword>
<comment type="subcellular location">
    <subcellularLocation>
        <location evidence="6">Cell membrane</location>
        <topology evidence="6">Multi-pass membrane protein</topology>
    </subcellularLocation>
    <subcellularLocation>
        <location evidence="1">Membrane</location>
        <topology evidence="1">Multi-pass membrane protein</topology>
    </subcellularLocation>
</comment>
<feature type="transmembrane region" description="Helical" evidence="7">
    <location>
        <begin position="246"/>
        <end position="263"/>
    </location>
</feature>
<dbReference type="InterPro" id="IPR037294">
    <property type="entry name" value="ABC_BtuC-like"/>
</dbReference>
<dbReference type="Proteomes" id="UP000051124">
    <property type="component" value="Unassembled WGS sequence"/>
</dbReference>
<evidence type="ECO:0000256" key="6">
    <source>
        <dbReference type="RuleBase" id="RU003943"/>
    </source>
</evidence>
<evidence type="ECO:0000313" key="8">
    <source>
        <dbReference type="EMBL" id="KPJ51239.1"/>
    </source>
</evidence>
<evidence type="ECO:0000313" key="9">
    <source>
        <dbReference type="Proteomes" id="UP000051124"/>
    </source>
</evidence>